<dbReference type="EMBL" id="FZNR01000012">
    <property type="protein sequence ID" value="SNS25742.1"/>
    <property type="molecule type" value="Genomic_DNA"/>
</dbReference>
<evidence type="ECO:0000313" key="3">
    <source>
        <dbReference type="Proteomes" id="UP000198415"/>
    </source>
</evidence>
<dbReference type="Proteomes" id="UP000198415">
    <property type="component" value="Unassembled WGS sequence"/>
</dbReference>
<gene>
    <name evidence="2" type="ORF">SAMN06264365_112192</name>
</gene>
<feature type="transmembrane region" description="Helical" evidence="1">
    <location>
        <begin position="89"/>
        <end position="106"/>
    </location>
</feature>
<protein>
    <submittedName>
        <fullName evidence="2">Uncharacterized protein</fullName>
    </submittedName>
</protein>
<accession>A0A239D0S2</accession>
<keyword evidence="1" id="KW-1133">Transmembrane helix</keyword>
<feature type="transmembrane region" description="Helical" evidence="1">
    <location>
        <begin position="20"/>
        <end position="45"/>
    </location>
</feature>
<reference evidence="2 3" key="1">
    <citation type="submission" date="2017-06" db="EMBL/GenBank/DDBJ databases">
        <authorList>
            <person name="Kim H.J."/>
            <person name="Triplett B.A."/>
        </authorList>
    </citation>
    <scope>NUCLEOTIDE SEQUENCE [LARGE SCALE GENOMIC DNA]</scope>
    <source>
        <strain evidence="2 3">DSM 43151</strain>
    </source>
</reference>
<keyword evidence="1" id="KW-0812">Transmembrane</keyword>
<keyword evidence="1" id="KW-0472">Membrane</keyword>
<organism evidence="2 3">
    <name type="scientific">Actinoplanes regularis</name>
    <dbReference type="NCBI Taxonomy" id="52697"/>
    <lineage>
        <taxon>Bacteria</taxon>
        <taxon>Bacillati</taxon>
        <taxon>Actinomycetota</taxon>
        <taxon>Actinomycetes</taxon>
        <taxon>Micromonosporales</taxon>
        <taxon>Micromonosporaceae</taxon>
        <taxon>Actinoplanes</taxon>
    </lineage>
</organism>
<evidence type="ECO:0000256" key="1">
    <source>
        <dbReference type="SAM" id="Phobius"/>
    </source>
</evidence>
<feature type="transmembrane region" description="Helical" evidence="1">
    <location>
        <begin position="65"/>
        <end position="83"/>
    </location>
</feature>
<sequence length="149" mass="15678">MTSVAHRHPHLVQRIGTAPSTLGAMAFLLDLANILGGLLLAIPLLRRVPNVGGGLARVADRVAPWSWLVGIAALVTAGFFFIVHLVEGHIWHFEVVGLIVGALLSWEKFTGRRILEAPGGTDPAGRALAVAIFGVIAIIVGVEGLFAPN</sequence>
<dbReference type="AlphaFoldDB" id="A0A239D0S2"/>
<evidence type="ECO:0000313" key="2">
    <source>
        <dbReference type="EMBL" id="SNS25742.1"/>
    </source>
</evidence>
<name>A0A239D0S2_9ACTN</name>
<keyword evidence="3" id="KW-1185">Reference proteome</keyword>
<proteinExistence type="predicted"/>
<feature type="transmembrane region" description="Helical" evidence="1">
    <location>
        <begin position="127"/>
        <end position="147"/>
    </location>
</feature>